<dbReference type="PANTHER" id="PTHR43948">
    <property type="entry name" value="DNAJ HOMOLOG SUBFAMILY B"/>
    <property type="match status" value="1"/>
</dbReference>
<evidence type="ECO:0000313" key="2">
    <source>
        <dbReference type="EMBL" id="WIA13088.1"/>
    </source>
</evidence>
<organism evidence="2 3">
    <name type="scientific">Tetradesmus obliquus</name>
    <name type="common">Green alga</name>
    <name type="synonym">Acutodesmus obliquus</name>
    <dbReference type="NCBI Taxonomy" id="3088"/>
    <lineage>
        <taxon>Eukaryota</taxon>
        <taxon>Viridiplantae</taxon>
        <taxon>Chlorophyta</taxon>
        <taxon>core chlorophytes</taxon>
        <taxon>Chlorophyceae</taxon>
        <taxon>CS clade</taxon>
        <taxon>Sphaeropleales</taxon>
        <taxon>Scenedesmaceae</taxon>
        <taxon>Tetradesmus</taxon>
    </lineage>
</organism>
<dbReference type="InterPro" id="IPR036869">
    <property type="entry name" value="J_dom_sf"/>
</dbReference>
<dbReference type="SMART" id="SM00271">
    <property type="entry name" value="DnaJ"/>
    <property type="match status" value="1"/>
</dbReference>
<dbReference type="PANTHER" id="PTHR43948:SF14">
    <property type="entry name" value="PROTEIN DNAJ, PUTATIVE-RELATED"/>
    <property type="match status" value="1"/>
</dbReference>
<proteinExistence type="predicted"/>
<evidence type="ECO:0000313" key="3">
    <source>
        <dbReference type="Proteomes" id="UP001244341"/>
    </source>
</evidence>
<dbReference type="PROSITE" id="PS50076">
    <property type="entry name" value="DNAJ_2"/>
    <property type="match status" value="1"/>
</dbReference>
<accession>A0ABY8TXH9</accession>
<dbReference type="EMBL" id="CP126211">
    <property type="protein sequence ID" value="WIA13088.1"/>
    <property type="molecule type" value="Genomic_DNA"/>
</dbReference>
<dbReference type="PRINTS" id="PR00625">
    <property type="entry name" value="JDOMAIN"/>
</dbReference>
<sequence>MSATVLQHLAALGLPSNAALQRAQIKAAFHKAAMQWHPDKHPEPAAKATAEARFKLVKEAYESLVVQAA</sequence>
<dbReference type="CDD" id="cd06257">
    <property type="entry name" value="DnaJ"/>
    <property type="match status" value="1"/>
</dbReference>
<dbReference type="Gene3D" id="1.10.287.110">
    <property type="entry name" value="DnaJ domain"/>
    <property type="match status" value="1"/>
</dbReference>
<gene>
    <name evidence="2" type="ORF">OEZ85_006688</name>
</gene>
<keyword evidence="3" id="KW-1185">Reference proteome</keyword>
<evidence type="ECO:0000259" key="1">
    <source>
        <dbReference type="PROSITE" id="PS50076"/>
    </source>
</evidence>
<dbReference type="Proteomes" id="UP001244341">
    <property type="component" value="Chromosome 4b"/>
</dbReference>
<reference evidence="2 3" key="1">
    <citation type="submission" date="2023-05" db="EMBL/GenBank/DDBJ databases">
        <title>A 100% complete, gapless, phased diploid assembly of the Scenedesmus obliquus UTEX 3031 genome.</title>
        <authorList>
            <person name="Biondi T.C."/>
            <person name="Hanschen E.R."/>
            <person name="Kwon T."/>
            <person name="Eng W."/>
            <person name="Kruse C.P.S."/>
            <person name="Koehler S.I."/>
            <person name="Kunde Y."/>
            <person name="Gleasner C.D."/>
            <person name="You Mak K.T."/>
            <person name="Polle J."/>
            <person name="Hovde B.T."/>
            <person name="Starkenburg S.R."/>
        </authorList>
    </citation>
    <scope>NUCLEOTIDE SEQUENCE [LARGE SCALE GENOMIC DNA]</scope>
    <source>
        <strain evidence="2 3">DOE0152z</strain>
    </source>
</reference>
<name>A0ABY8TXH9_TETOB</name>
<dbReference type="InterPro" id="IPR001623">
    <property type="entry name" value="DnaJ_domain"/>
</dbReference>
<feature type="domain" description="J" evidence="1">
    <location>
        <begin position="7"/>
        <end position="69"/>
    </location>
</feature>
<dbReference type="SUPFAM" id="SSF46565">
    <property type="entry name" value="Chaperone J-domain"/>
    <property type="match status" value="1"/>
</dbReference>
<protein>
    <recommendedName>
        <fullName evidence="1">J domain-containing protein</fullName>
    </recommendedName>
</protein>
<dbReference type="Pfam" id="PF00226">
    <property type="entry name" value="DnaJ"/>
    <property type="match status" value="1"/>
</dbReference>